<feature type="compositionally biased region" description="Low complexity" evidence="1">
    <location>
        <begin position="285"/>
        <end position="296"/>
    </location>
</feature>
<feature type="region of interest" description="Disordered" evidence="1">
    <location>
        <begin position="282"/>
        <end position="301"/>
    </location>
</feature>
<protein>
    <recommendedName>
        <fullName evidence="4">Alpha/beta-hydrolase</fullName>
    </recommendedName>
</protein>
<feature type="region of interest" description="Disordered" evidence="1">
    <location>
        <begin position="335"/>
        <end position="356"/>
    </location>
</feature>
<reference evidence="2" key="1">
    <citation type="submission" date="2023-06" db="EMBL/GenBank/DDBJ databases">
        <title>Genome-scale phylogeny and comparative genomics of the fungal order Sordariales.</title>
        <authorList>
            <consortium name="Lawrence Berkeley National Laboratory"/>
            <person name="Hensen N."/>
            <person name="Bonometti L."/>
            <person name="Westerberg I."/>
            <person name="Brannstrom I.O."/>
            <person name="Guillou S."/>
            <person name="Cros-Aarteil S."/>
            <person name="Calhoun S."/>
            <person name="Haridas S."/>
            <person name="Kuo A."/>
            <person name="Mondo S."/>
            <person name="Pangilinan J."/>
            <person name="Riley R."/>
            <person name="LaButti K."/>
            <person name="Andreopoulos B."/>
            <person name="Lipzen A."/>
            <person name="Chen C."/>
            <person name="Yanf M."/>
            <person name="Daum C."/>
            <person name="Ng V."/>
            <person name="Clum A."/>
            <person name="Steindorff A."/>
            <person name="Ohm R."/>
            <person name="Martin F."/>
            <person name="Silar P."/>
            <person name="Natvig D."/>
            <person name="Lalanne C."/>
            <person name="Gautier V."/>
            <person name="Ament-velasquez S.L."/>
            <person name="Kruys A."/>
            <person name="Hutchinson M.I."/>
            <person name="Powell A.J."/>
            <person name="Barry K."/>
            <person name="Miller A.N."/>
            <person name="Grigoriev I.V."/>
            <person name="Debuchy R."/>
            <person name="Gladieux P."/>
            <person name="Thoren M.H."/>
            <person name="Johannesson H."/>
        </authorList>
    </citation>
    <scope>NUCLEOTIDE SEQUENCE</scope>
    <source>
        <strain evidence="2">SMH3391-2</strain>
    </source>
</reference>
<evidence type="ECO:0000256" key="1">
    <source>
        <dbReference type="SAM" id="MobiDB-lite"/>
    </source>
</evidence>
<keyword evidence="3" id="KW-1185">Reference proteome</keyword>
<dbReference type="InterPro" id="IPR029058">
    <property type="entry name" value="AB_hydrolase_fold"/>
</dbReference>
<dbReference type="EMBL" id="JAULSR010000002">
    <property type="protein sequence ID" value="KAK0629056.1"/>
    <property type="molecule type" value="Genomic_DNA"/>
</dbReference>
<dbReference type="Proteomes" id="UP001174934">
    <property type="component" value="Unassembled WGS sequence"/>
</dbReference>
<comment type="caution">
    <text evidence="2">The sequence shown here is derived from an EMBL/GenBank/DDBJ whole genome shotgun (WGS) entry which is preliminary data.</text>
</comment>
<name>A0AA39X830_9PEZI</name>
<proteinExistence type="predicted"/>
<sequence>MQRWLFSPVQRAPQRLWFSSQHLPRQIRVPCASSGDITVSLHNVSDSHSTAPLIIWIPPFPREDGVGDSQPPSWLRPYQTAVINYRWSGLYPDSSPFPSTNAVTPAAAKKQQPLYWPAPIHDLLFGYSWILRNLAPPNFGRRDFYVCGSYLGASLAASLAMTESHAHQPTAVRGIIAYNGIYNWTTFLPDHPVNESAFDGGDGSLSSAASAESNGDYEKETMFDYLEQQAPALFPSPADLFDPFASASLFFHSPELLVPADFHQRSQASAITLAVDALASVGDTSDGNSSSANDSDSAGRESTMLLGKVPRKGYFAFPPRDSTLKIPETLLLHETPPPASSAPFRHPWGSSSRSRGGKRDIMAMLGVAAAPPKRKKVGSAYYGGNSFGAQAAELAGLMRRSIDKIELKQRMRWDNDLDGWDTEAERRVQVAEVGEAALDGDAGLGARGEEVAAGWLEERIEG</sequence>
<evidence type="ECO:0000313" key="2">
    <source>
        <dbReference type="EMBL" id="KAK0629056.1"/>
    </source>
</evidence>
<evidence type="ECO:0000313" key="3">
    <source>
        <dbReference type="Proteomes" id="UP001174934"/>
    </source>
</evidence>
<dbReference type="SUPFAM" id="SSF53474">
    <property type="entry name" value="alpha/beta-Hydrolases"/>
    <property type="match status" value="1"/>
</dbReference>
<dbReference type="Gene3D" id="3.40.50.1820">
    <property type="entry name" value="alpha/beta hydrolase"/>
    <property type="match status" value="1"/>
</dbReference>
<evidence type="ECO:0008006" key="4">
    <source>
        <dbReference type="Google" id="ProtNLM"/>
    </source>
</evidence>
<gene>
    <name evidence="2" type="ORF">B0T17DRAFT_505659</name>
</gene>
<dbReference type="AlphaFoldDB" id="A0AA39X830"/>
<organism evidence="2 3">
    <name type="scientific">Bombardia bombarda</name>
    <dbReference type="NCBI Taxonomy" id="252184"/>
    <lineage>
        <taxon>Eukaryota</taxon>
        <taxon>Fungi</taxon>
        <taxon>Dikarya</taxon>
        <taxon>Ascomycota</taxon>
        <taxon>Pezizomycotina</taxon>
        <taxon>Sordariomycetes</taxon>
        <taxon>Sordariomycetidae</taxon>
        <taxon>Sordariales</taxon>
        <taxon>Lasiosphaeriaceae</taxon>
        <taxon>Bombardia</taxon>
    </lineage>
</organism>
<accession>A0AA39X830</accession>